<gene>
    <name evidence="2" type="ORF">BFG52_03365</name>
</gene>
<keyword evidence="3" id="KW-1185">Reference proteome</keyword>
<dbReference type="PANTHER" id="PTHR46211">
    <property type="entry name" value="GLYCEROPHOSPHORYL DIESTER PHOSPHODIESTERASE"/>
    <property type="match status" value="1"/>
</dbReference>
<dbReference type="PANTHER" id="PTHR46211:SF1">
    <property type="entry name" value="GLYCEROPHOSPHODIESTER PHOSPHODIESTERASE, CYTOPLASMIC"/>
    <property type="match status" value="1"/>
</dbReference>
<feature type="domain" description="GP-PDE" evidence="1">
    <location>
        <begin position="1"/>
        <end position="236"/>
    </location>
</feature>
<name>A0A1B2LX24_9GAMM</name>
<dbReference type="EMBL" id="CP016895">
    <property type="protein sequence ID" value="AOA57486.1"/>
    <property type="molecule type" value="Genomic_DNA"/>
</dbReference>
<dbReference type="KEGG" id="ala:BFG52_03365"/>
<sequence>MRIIGHRGARGEAPENTLAGFHYLKDLGIRAVEFDVRQLSDQQLVVIHDDHFQRTAQQALKLTGLAYQDIQHINQAALWSDHAQQATPLLSDVLPILADFEHIEVEIKSVESSAAAEQLIEQLSPMLDAFTQQVVVTSFDPKILIALQLQRSTLRRGLLVEMDIATQAIDFALQLGCCQIGWQDQLVNSSILNAMQQAQLNCSVWTVNDVERAKLLADHGVQGLITDYPKRMQQYLSTT</sequence>
<dbReference type="InterPro" id="IPR030395">
    <property type="entry name" value="GP_PDE_dom"/>
</dbReference>
<dbReference type="Gene3D" id="3.20.20.190">
    <property type="entry name" value="Phosphatidylinositol (PI) phosphodiesterase"/>
    <property type="match status" value="1"/>
</dbReference>
<dbReference type="AlphaFoldDB" id="A0A1B2LX24"/>
<organism evidence="2 3">
    <name type="scientific">Acinetobacter larvae</name>
    <dbReference type="NCBI Taxonomy" id="1789224"/>
    <lineage>
        <taxon>Bacteria</taxon>
        <taxon>Pseudomonadati</taxon>
        <taxon>Pseudomonadota</taxon>
        <taxon>Gammaproteobacteria</taxon>
        <taxon>Moraxellales</taxon>
        <taxon>Moraxellaceae</taxon>
        <taxon>Acinetobacter</taxon>
    </lineage>
</organism>
<dbReference type="Pfam" id="PF03009">
    <property type="entry name" value="GDPD"/>
    <property type="match status" value="1"/>
</dbReference>
<reference evidence="2 3" key="1">
    <citation type="submission" date="2016-08" db="EMBL/GenBank/DDBJ databases">
        <authorList>
            <person name="Seilhamer J.J."/>
        </authorList>
    </citation>
    <scope>NUCLEOTIDE SEQUENCE [LARGE SCALE GENOMIC DNA]</scope>
    <source>
        <strain evidence="2 3">BRTC-1</strain>
    </source>
</reference>
<evidence type="ECO:0000313" key="2">
    <source>
        <dbReference type="EMBL" id="AOA57486.1"/>
    </source>
</evidence>
<dbReference type="Proteomes" id="UP000093391">
    <property type="component" value="Chromosome"/>
</dbReference>
<dbReference type="PROSITE" id="PS51704">
    <property type="entry name" value="GP_PDE"/>
    <property type="match status" value="1"/>
</dbReference>
<dbReference type="CDD" id="cd08556">
    <property type="entry name" value="GDPD"/>
    <property type="match status" value="1"/>
</dbReference>
<evidence type="ECO:0000313" key="3">
    <source>
        <dbReference type="Proteomes" id="UP000093391"/>
    </source>
</evidence>
<dbReference type="InterPro" id="IPR017946">
    <property type="entry name" value="PLC-like_Pdiesterase_TIM-brl"/>
</dbReference>
<dbReference type="STRING" id="1789224.BFG52_03365"/>
<protein>
    <submittedName>
        <fullName evidence="2">Glycerophosphodiester phosphodiesterase</fullName>
    </submittedName>
</protein>
<dbReference type="GO" id="GO:0008081">
    <property type="term" value="F:phosphoric diester hydrolase activity"/>
    <property type="evidence" value="ECO:0007669"/>
    <property type="project" value="InterPro"/>
</dbReference>
<evidence type="ECO:0000259" key="1">
    <source>
        <dbReference type="PROSITE" id="PS51704"/>
    </source>
</evidence>
<dbReference type="RefSeq" id="WP_067552625.1">
    <property type="nucleotide sequence ID" value="NZ_CP016895.1"/>
</dbReference>
<proteinExistence type="predicted"/>
<accession>A0A1B2LX24</accession>
<dbReference type="GO" id="GO:0006629">
    <property type="term" value="P:lipid metabolic process"/>
    <property type="evidence" value="ECO:0007669"/>
    <property type="project" value="InterPro"/>
</dbReference>
<dbReference type="SUPFAM" id="SSF51695">
    <property type="entry name" value="PLC-like phosphodiesterases"/>
    <property type="match status" value="1"/>
</dbReference>
<dbReference type="OrthoDB" id="9795622at2"/>